<feature type="region of interest" description="Disordered" evidence="2">
    <location>
        <begin position="84"/>
        <end position="103"/>
    </location>
</feature>
<feature type="region of interest" description="Disordered" evidence="2">
    <location>
        <begin position="497"/>
        <end position="548"/>
    </location>
</feature>
<feature type="compositionally biased region" description="Low complexity" evidence="2">
    <location>
        <begin position="165"/>
        <end position="176"/>
    </location>
</feature>
<dbReference type="EMBL" id="HG690948">
    <property type="protein sequence ID" value="CDI75490.1"/>
    <property type="molecule type" value="Genomic_DNA"/>
</dbReference>
<dbReference type="VEuPathDB" id="ToxoDB:EPH_0005540"/>
<dbReference type="GO" id="GO:0005684">
    <property type="term" value="C:U2-type spliceosomal complex"/>
    <property type="evidence" value="ECO:0007669"/>
    <property type="project" value="TreeGrafter"/>
</dbReference>
<dbReference type="Proteomes" id="UP000018201">
    <property type="component" value="Unassembled WGS sequence"/>
</dbReference>
<protein>
    <submittedName>
        <fullName evidence="3">GJ23850, related</fullName>
    </submittedName>
</protein>
<sequence length="585" mass="66151">MASKAAYLKKYLRGTRKAQPPSTAAQGGLRLGQDEELDLQPRRGRGGPAGGPGARGKKTLFTVLRRAEDGARYLFKDENAEEIDDEELLDSDNEEVRVVGDDGQLLELSEADRAKVNELIAKEDEDDYDMPAAHLRGLRGSLRSRGSSKGASKRASEDPPEDPSPHNSSSSSSNNSWKEAFALEGPVCVGKPAPLPAASPYEQRGRRQQLEQQRDGDEDLSPPRRQGDKQQQELAATQQDRDLSPPRRKRDGDRDLSPPRRRPEGDRDLSPPRRRPEGDRDLSPPRRRPEGGRDLSPPRRRPEGGRDLSPPRRRPDGGRDLSPPRRRPEADRDLSPPRRRPEADRDISPPRRHRGPPEPTQRAGGPHGSETMSSPSMKGTRERELEETASAADRDLSPKRRDRRQESQEDDGPPSSRIVFRDREGRIISEEEWLTLEGEKGRKRHRERGPAPVLEWGAGLKQKEDKKARQREEEKIAKQPFARYDIDEEADAELRARERWDDPLNRAPSFKKSLQEQQNGKAEGANKIERPTCPHDAPPNRFGIKPGYRWDGVVRGNGFEEERLKAINRRKWEAEQAHMNNTADM</sequence>
<comment type="similarity">
    <text evidence="1">Belongs to the CWC26 family.</text>
</comment>
<name>U6G5N1_9EIME</name>
<feature type="compositionally biased region" description="Acidic residues" evidence="2">
    <location>
        <begin position="84"/>
        <end position="93"/>
    </location>
</feature>
<feature type="compositionally biased region" description="Low complexity" evidence="2">
    <location>
        <begin position="138"/>
        <end position="150"/>
    </location>
</feature>
<feature type="compositionally biased region" description="Basic and acidic residues" evidence="2">
    <location>
        <begin position="419"/>
        <end position="429"/>
    </location>
</feature>
<dbReference type="Pfam" id="PF09736">
    <property type="entry name" value="Bud13"/>
    <property type="match status" value="1"/>
</dbReference>
<dbReference type="AlphaFoldDB" id="U6G5N1"/>
<reference evidence="3" key="2">
    <citation type="submission" date="2013-10" db="EMBL/GenBank/DDBJ databases">
        <authorList>
            <person name="Aslett M."/>
        </authorList>
    </citation>
    <scope>NUCLEOTIDE SEQUENCE [LARGE SCALE GENOMIC DNA]</scope>
    <source>
        <strain evidence="3">Houghton</strain>
    </source>
</reference>
<feature type="region of interest" description="Disordered" evidence="2">
    <location>
        <begin position="11"/>
        <end position="58"/>
    </location>
</feature>
<dbReference type="GO" id="GO:0000398">
    <property type="term" value="P:mRNA splicing, via spliceosome"/>
    <property type="evidence" value="ECO:0007669"/>
    <property type="project" value="TreeGrafter"/>
</dbReference>
<dbReference type="InterPro" id="IPR051112">
    <property type="entry name" value="CWC26_splicing_factor"/>
</dbReference>
<feature type="compositionally biased region" description="Basic and acidic residues" evidence="2">
    <location>
        <begin position="524"/>
        <end position="533"/>
    </location>
</feature>
<dbReference type="PANTHER" id="PTHR31809:SF0">
    <property type="entry name" value="BUD13 HOMOLOG"/>
    <property type="match status" value="1"/>
</dbReference>
<dbReference type="OrthoDB" id="6022at2759"/>
<evidence type="ECO:0000313" key="4">
    <source>
        <dbReference type="Proteomes" id="UP000018201"/>
    </source>
</evidence>
<reference evidence="3" key="1">
    <citation type="submission" date="2013-10" db="EMBL/GenBank/DDBJ databases">
        <title>Genomic analysis of the causative agents of coccidiosis in chickens.</title>
        <authorList>
            <person name="Reid A.J."/>
            <person name="Blake D."/>
            <person name="Billington K."/>
            <person name="Browne H."/>
            <person name="Dunn M."/>
            <person name="Hung S."/>
            <person name="Kawahara F."/>
            <person name="Miranda-Saavedra D."/>
            <person name="Mourier T."/>
            <person name="Nagra H."/>
            <person name="Otto T.D."/>
            <person name="Rawlings N."/>
            <person name="Sanchez A."/>
            <person name="Sanders M."/>
            <person name="Subramaniam C."/>
            <person name="Tay Y."/>
            <person name="Dear P."/>
            <person name="Doerig C."/>
            <person name="Gruber A."/>
            <person name="Parkinson J."/>
            <person name="Shirley M."/>
            <person name="Wan K.L."/>
            <person name="Berriman M."/>
            <person name="Tomley F."/>
            <person name="Pain A."/>
        </authorList>
    </citation>
    <scope>NUCLEOTIDE SEQUENCE [LARGE SCALE GENOMIC DNA]</scope>
    <source>
        <strain evidence="3">Houghton</strain>
    </source>
</reference>
<feature type="region of interest" description="Disordered" evidence="2">
    <location>
        <begin position="122"/>
        <end position="476"/>
    </location>
</feature>
<dbReference type="InterPro" id="IPR018609">
    <property type="entry name" value="Bud13"/>
</dbReference>
<keyword evidence="4" id="KW-1185">Reference proteome</keyword>
<feature type="compositionally biased region" description="Basic and acidic residues" evidence="2">
    <location>
        <begin position="461"/>
        <end position="476"/>
    </location>
</feature>
<evidence type="ECO:0000256" key="1">
    <source>
        <dbReference type="ARBA" id="ARBA00011069"/>
    </source>
</evidence>
<dbReference type="PANTHER" id="PTHR31809">
    <property type="entry name" value="BUD13 HOMOLOG"/>
    <property type="match status" value="1"/>
</dbReference>
<accession>U6G5N1</accession>
<feature type="compositionally biased region" description="Basic and acidic residues" evidence="2">
    <location>
        <begin position="379"/>
        <end position="407"/>
    </location>
</feature>
<gene>
    <name evidence="3" type="ORF">EPH_0005540</name>
</gene>
<dbReference type="GO" id="GO:0003723">
    <property type="term" value="F:RNA binding"/>
    <property type="evidence" value="ECO:0007669"/>
    <property type="project" value="TreeGrafter"/>
</dbReference>
<proteinExistence type="inferred from homology"/>
<evidence type="ECO:0000256" key="2">
    <source>
        <dbReference type="SAM" id="MobiDB-lite"/>
    </source>
</evidence>
<organism evidence="3 4">
    <name type="scientific">Eimeria praecox</name>
    <dbReference type="NCBI Taxonomy" id="51316"/>
    <lineage>
        <taxon>Eukaryota</taxon>
        <taxon>Sar</taxon>
        <taxon>Alveolata</taxon>
        <taxon>Apicomplexa</taxon>
        <taxon>Conoidasida</taxon>
        <taxon>Coccidia</taxon>
        <taxon>Eucoccidiorida</taxon>
        <taxon>Eimeriorina</taxon>
        <taxon>Eimeriidae</taxon>
        <taxon>Eimeria</taxon>
    </lineage>
</organism>
<evidence type="ECO:0000313" key="3">
    <source>
        <dbReference type="EMBL" id="CDI75490.1"/>
    </source>
</evidence>
<dbReference type="GO" id="GO:0070274">
    <property type="term" value="C:RES complex"/>
    <property type="evidence" value="ECO:0007669"/>
    <property type="project" value="TreeGrafter"/>
</dbReference>
<feature type="compositionally biased region" description="Basic and acidic residues" evidence="2">
    <location>
        <begin position="203"/>
        <end position="231"/>
    </location>
</feature>
<feature type="compositionally biased region" description="Basic and acidic residues" evidence="2">
    <location>
        <begin position="239"/>
        <end position="349"/>
    </location>
</feature>